<accession>A0A0G4HTP3</accession>
<evidence type="ECO:0000256" key="2">
    <source>
        <dbReference type="ARBA" id="ARBA00022630"/>
    </source>
</evidence>
<protein>
    <recommendedName>
        <fullName evidence="6">Sulfhydryl oxidase</fullName>
        <ecNumber evidence="6">1.8.3.2</ecNumber>
    </recommendedName>
</protein>
<evidence type="ECO:0000259" key="7">
    <source>
        <dbReference type="PROSITE" id="PS51324"/>
    </source>
</evidence>
<reference evidence="8" key="1">
    <citation type="submission" date="2014-11" db="EMBL/GenBank/DDBJ databases">
        <authorList>
            <person name="Otto D Thomas"/>
            <person name="Naeem Raeece"/>
        </authorList>
    </citation>
    <scope>NUCLEOTIDE SEQUENCE</scope>
</reference>
<dbReference type="GO" id="GO:0005739">
    <property type="term" value="C:mitochondrion"/>
    <property type="evidence" value="ECO:0007669"/>
    <property type="project" value="TreeGrafter"/>
</dbReference>
<comment type="cofactor">
    <cofactor evidence="1 6">
        <name>FAD</name>
        <dbReference type="ChEBI" id="CHEBI:57692"/>
    </cofactor>
</comment>
<dbReference type="SUPFAM" id="SSF69000">
    <property type="entry name" value="FAD-dependent thiol oxidase"/>
    <property type="match status" value="1"/>
</dbReference>
<dbReference type="PANTHER" id="PTHR12645:SF0">
    <property type="entry name" value="FAD-LINKED SULFHYDRYL OXIDASE ALR"/>
    <property type="match status" value="1"/>
</dbReference>
<evidence type="ECO:0000256" key="1">
    <source>
        <dbReference type="ARBA" id="ARBA00001974"/>
    </source>
</evidence>
<comment type="catalytic activity">
    <reaction evidence="6">
        <text>2 R'C(R)SH + O2 = R'C(R)S-S(R)CR' + H2O2</text>
        <dbReference type="Rhea" id="RHEA:17357"/>
        <dbReference type="ChEBI" id="CHEBI:15379"/>
        <dbReference type="ChEBI" id="CHEBI:16240"/>
        <dbReference type="ChEBI" id="CHEBI:16520"/>
        <dbReference type="ChEBI" id="CHEBI:17412"/>
        <dbReference type="EC" id="1.8.3.2"/>
    </reaction>
</comment>
<dbReference type="PhylomeDB" id="A0A0G4HTP3"/>
<dbReference type="Gene3D" id="1.20.120.310">
    <property type="entry name" value="ERV/ALR sulfhydryl oxidase domain"/>
    <property type="match status" value="1"/>
</dbReference>
<keyword evidence="4 6" id="KW-0560">Oxidoreductase</keyword>
<evidence type="ECO:0000256" key="3">
    <source>
        <dbReference type="ARBA" id="ARBA00022827"/>
    </source>
</evidence>
<feature type="domain" description="ERV/ALR sulfhydryl oxidase" evidence="7">
    <location>
        <begin position="32"/>
        <end position="137"/>
    </location>
</feature>
<keyword evidence="2 6" id="KW-0285">Flavoprotein</keyword>
<gene>
    <name evidence="8" type="ORF">Cvel_1351</name>
</gene>
<keyword evidence="3 6" id="KW-0274">FAD</keyword>
<proteinExistence type="predicted"/>
<dbReference type="InterPro" id="IPR017905">
    <property type="entry name" value="ERV/ALR_sulphydryl_oxidase"/>
</dbReference>
<dbReference type="EC" id="1.8.3.2" evidence="6"/>
<dbReference type="InterPro" id="IPR036774">
    <property type="entry name" value="ERV/ALR_sulphydryl_oxid_sf"/>
</dbReference>
<evidence type="ECO:0000256" key="6">
    <source>
        <dbReference type="RuleBase" id="RU371123"/>
    </source>
</evidence>
<organism evidence="8">
    <name type="scientific">Chromera velia CCMP2878</name>
    <dbReference type="NCBI Taxonomy" id="1169474"/>
    <lineage>
        <taxon>Eukaryota</taxon>
        <taxon>Sar</taxon>
        <taxon>Alveolata</taxon>
        <taxon>Colpodellida</taxon>
        <taxon>Chromeraceae</taxon>
        <taxon>Chromera</taxon>
    </lineage>
</organism>
<dbReference type="Pfam" id="PF04777">
    <property type="entry name" value="Evr1_Alr"/>
    <property type="match status" value="1"/>
</dbReference>
<dbReference type="EMBL" id="CDMZ01003827">
    <property type="protein sequence ID" value="CEM47745.1"/>
    <property type="molecule type" value="Genomic_DNA"/>
</dbReference>
<dbReference type="PROSITE" id="PS51324">
    <property type="entry name" value="ERV_ALR"/>
    <property type="match status" value="1"/>
</dbReference>
<sequence length="141" mass="16431">MSQLPNRDIERCTESSCRDRPSFFRWASKTPPPPDRGEIGRAAWKFLHTMAANFPDEPTKEEAERQARWMGAFTRLYPCHICRQGFEEIIEKMPPKVTDRANFALWMCEAHNEVNKDISLPTVECKADELLKLRTDYPTDL</sequence>
<dbReference type="GO" id="GO:0050660">
    <property type="term" value="F:flavin adenine dinucleotide binding"/>
    <property type="evidence" value="ECO:0007669"/>
    <property type="project" value="TreeGrafter"/>
</dbReference>
<evidence type="ECO:0000256" key="4">
    <source>
        <dbReference type="ARBA" id="ARBA00023002"/>
    </source>
</evidence>
<dbReference type="GO" id="GO:0016971">
    <property type="term" value="F:flavin-dependent sulfhydryl oxidase activity"/>
    <property type="evidence" value="ECO:0007669"/>
    <property type="project" value="InterPro"/>
</dbReference>
<name>A0A0G4HTP3_9ALVE</name>
<keyword evidence="5" id="KW-1015">Disulfide bond</keyword>
<evidence type="ECO:0000256" key="5">
    <source>
        <dbReference type="ARBA" id="ARBA00023157"/>
    </source>
</evidence>
<dbReference type="PANTHER" id="PTHR12645">
    <property type="entry name" value="ALR/ERV"/>
    <property type="match status" value="1"/>
</dbReference>
<dbReference type="VEuPathDB" id="CryptoDB:Cvel_1351"/>
<dbReference type="AlphaFoldDB" id="A0A0G4HTP3"/>
<evidence type="ECO:0000313" key="8">
    <source>
        <dbReference type="EMBL" id="CEM47745.1"/>
    </source>
</evidence>
<dbReference type="InterPro" id="IPR039799">
    <property type="entry name" value="ALR/ERV"/>
</dbReference>